<name>A0A844FT43_9FIRM</name>
<evidence type="ECO:0000256" key="5">
    <source>
        <dbReference type="ARBA" id="ARBA00023277"/>
    </source>
</evidence>
<dbReference type="InterPro" id="IPR006879">
    <property type="entry name" value="YdjC-like"/>
</dbReference>
<keyword evidence="7" id="KW-1185">Reference proteome</keyword>
<dbReference type="GO" id="GO:0000272">
    <property type="term" value="P:polysaccharide catabolic process"/>
    <property type="evidence" value="ECO:0007669"/>
    <property type="project" value="InterPro"/>
</dbReference>
<evidence type="ECO:0000256" key="3">
    <source>
        <dbReference type="ARBA" id="ARBA00022801"/>
    </source>
</evidence>
<reference evidence="6 7" key="1">
    <citation type="submission" date="2019-08" db="EMBL/GenBank/DDBJ databases">
        <title>In-depth cultivation of the pig gut microbiome towards novel bacterial diversity and tailored functional studies.</title>
        <authorList>
            <person name="Wylensek D."/>
            <person name="Hitch T.C.A."/>
            <person name="Clavel T."/>
        </authorList>
    </citation>
    <scope>NUCLEOTIDE SEQUENCE [LARGE SCALE GENOMIC DNA]</scope>
    <source>
        <strain evidence="6 7">CA-Schmier-601-WT-3</strain>
    </source>
</reference>
<keyword evidence="5" id="KW-0119">Carbohydrate metabolism</keyword>
<organism evidence="6 7">
    <name type="scientific">Sharpea porci</name>
    <dbReference type="NCBI Taxonomy" id="2652286"/>
    <lineage>
        <taxon>Bacteria</taxon>
        <taxon>Bacillati</taxon>
        <taxon>Bacillota</taxon>
        <taxon>Erysipelotrichia</taxon>
        <taxon>Erysipelotrichales</taxon>
        <taxon>Coprobacillaceae</taxon>
        <taxon>Sharpea</taxon>
    </lineage>
</organism>
<evidence type="ECO:0000313" key="6">
    <source>
        <dbReference type="EMBL" id="MST88549.1"/>
    </source>
</evidence>
<dbReference type="Pfam" id="PF04794">
    <property type="entry name" value="YdjC"/>
    <property type="match status" value="1"/>
</dbReference>
<protein>
    <submittedName>
        <fullName evidence="6">Carbohydrate deacetylase</fullName>
    </submittedName>
</protein>
<dbReference type="CDD" id="cd10803">
    <property type="entry name" value="YdjC_EF3048_like"/>
    <property type="match status" value="1"/>
</dbReference>
<comment type="cofactor">
    <cofactor evidence="1">
        <name>Mg(2+)</name>
        <dbReference type="ChEBI" id="CHEBI:18420"/>
    </cofactor>
</comment>
<dbReference type="InterPro" id="IPR011330">
    <property type="entry name" value="Glyco_hydro/deAcase_b/a-brl"/>
</dbReference>
<evidence type="ECO:0000256" key="2">
    <source>
        <dbReference type="ARBA" id="ARBA00022723"/>
    </source>
</evidence>
<dbReference type="PANTHER" id="PTHR31609:SF1">
    <property type="entry name" value="CARBOHYDRATE DEACETYLASE"/>
    <property type="match status" value="1"/>
</dbReference>
<dbReference type="GO" id="GO:0046872">
    <property type="term" value="F:metal ion binding"/>
    <property type="evidence" value="ECO:0007669"/>
    <property type="project" value="UniProtKB-KW"/>
</dbReference>
<dbReference type="AlphaFoldDB" id="A0A844FT43"/>
<accession>A0A844FT43</accession>
<dbReference type="Gene3D" id="3.20.20.370">
    <property type="entry name" value="Glycoside hydrolase/deacetylase"/>
    <property type="match status" value="1"/>
</dbReference>
<dbReference type="EMBL" id="VUNM01000003">
    <property type="protein sequence ID" value="MST88549.1"/>
    <property type="molecule type" value="Genomic_DNA"/>
</dbReference>
<gene>
    <name evidence="6" type="ORF">FYJ79_02955</name>
</gene>
<keyword evidence="2" id="KW-0479">Metal-binding</keyword>
<evidence type="ECO:0000256" key="1">
    <source>
        <dbReference type="ARBA" id="ARBA00001946"/>
    </source>
</evidence>
<dbReference type="SUPFAM" id="SSF88713">
    <property type="entry name" value="Glycoside hydrolase/deacetylase"/>
    <property type="match status" value="1"/>
</dbReference>
<dbReference type="InterPro" id="IPR022948">
    <property type="entry name" value="COD_ChbG_bac"/>
</dbReference>
<evidence type="ECO:0000256" key="4">
    <source>
        <dbReference type="ARBA" id="ARBA00022842"/>
    </source>
</evidence>
<dbReference type="Proteomes" id="UP000442619">
    <property type="component" value="Unassembled WGS sequence"/>
</dbReference>
<proteinExistence type="predicted"/>
<comment type="caution">
    <text evidence="6">The sequence shown here is derived from an EMBL/GenBank/DDBJ whole genome shotgun (WGS) entry which is preliminary data.</text>
</comment>
<evidence type="ECO:0000313" key="7">
    <source>
        <dbReference type="Proteomes" id="UP000442619"/>
    </source>
</evidence>
<dbReference type="RefSeq" id="WP_154514480.1">
    <property type="nucleotide sequence ID" value="NZ_VUNM01000003.1"/>
</dbReference>
<keyword evidence="3" id="KW-0378">Hydrolase</keyword>
<dbReference type="GO" id="GO:0019213">
    <property type="term" value="F:deacetylase activity"/>
    <property type="evidence" value="ECO:0007669"/>
    <property type="project" value="TreeGrafter"/>
</dbReference>
<dbReference type="PANTHER" id="PTHR31609">
    <property type="entry name" value="YDJC DEACETYLASE FAMILY MEMBER"/>
    <property type="match status" value="1"/>
</dbReference>
<keyword evidence="4" id="KW-0460">Magnesium</keyword>
<dbReference type="GO" id="GO:0016811">
    <property type="term" value="F:hydrolase activity, acting on carbon-nitrogen (but not peptide) bonds, in linear amides"/>
    <property type="evidence" value="ECO:0007669"/>
    <property type="project" value="InterPro"/>
</dbReference>
<sequence length="243" mass="27824">MKKLIINADDFGLSDGCNQGILQGHQEGLISSTTVMMTCPDIEKTIALLRNVDDLGVGVHLCITSGRPLTDGQSFRDKDGSFKKRNTYLHGIDCDNEEVYQEWKAQIDTFIKLAGRMPDHFDSHHHIHLMPRFLGITRKLSQEYNLPLRQEKQVITNQPFVPCFTDFHASNANIETLEKIITMPEETVEIMTHPAFCDQHLCEISSYNTERKTELDFWMNPNTINFLNSHHITITNYTKIAKS</sequence>